<keyword evidence="3" id="KW-1185">Reference proteome</keyword>
<feature type="domain" description="Endonuclease GajA/Old nuclease/RecF-like AAA" evidence="1">
    <location>
        <begin position="1"/>
        <end position="338"/>
    </location>
</feature>
<accession>A0ABU4GF79</accession>
<reference evidence="2 3" key="1">
    <citation type="submission" date="2023-10" db="EMBL/GenBank/DDBJ databases">
        <title>A novel Glycoside Hydrolase 43-Like Enzyme from Clostrdium boliviensis is an Endo-xylanase, and a Candidate for Xylooligosaccharides Production from Different Xylan Substrates.</title>
        <authorList>
            <person name="Alvarez M.T."/>
            <person name="Rocabado-Villegas L.R."/>
            <person name="Salas-Veizaga D.M."/>
            <person name="Linares-Pasten J.A."/>
            <person name="Gudmundsdottir E.E."/>
            <person name="Hreggvidsson G.O."/>
            <person name="Adlercreutz P."/>
            <person name="Nordberg Karlsson E."/>
        </authorList>
    </citation>
    <scope>NUCLEOTIDE SEQUENCE [LARGE SCALE GENOMIC DNA]</scope>
    <source>
        <strain evidence="2 3">E-1</strain>
    </source>
</reference>
<dbReference type="PANTHER" id="PTHR43581">
    <property type="entry name" value="ATP/GTP PHOSPHATASE"/>
    <property type="match status" value="1"/>
</dbReference>
<proteinExistence type="predicted"/>
<dbReference type="EMBL" id="JAWONS010000030">
    <property type="protein sequence ID" value="MDW2796265.1"/>
    <property type="molecule type" value="Genomic_DNA"/>
</dbReference>
<dbReference type="SUPFAM" id="SSF52540">
    <property type="entry name" value="P-loop containing nucleoside triphosphate hydrolases"/>
    <property type="match status" value="1"/>
</dbReference>
<dbReference type="InterPro" id="IPR041685">
    <property type="entry name" value="AAA_GajA/Old/RecF-like"/>
</dbReference>
<name>A0ABU4GF79_9CLOT</name>
<evidence type="ECO:0000313" key="2">
    <source>
        <dbReference type="EMBL" id="MDW2796265.1"/>
    </source>
</evidence>
<dbReference type="PANTHER" id="PTHR43581:SF4">
    <property type="entry name" value="ATP_GTP PHOSPHATASE"/>
    <property type="match status" value="1"/>
</dbReference>
<dbReference type="Pfam" id="PF13175">
    <property type="entry name" value="AAA_15"/>
    <property type="match status" value="1"/>
</dbReference>
<protein>
    <submittedName>
        <fullName evidence="2">AAA family ATPase</fullName>
    </submittedName>
</protein>
<organism evidence="2 3">
    <name type="scientific">Clostridium boliviensis</name>
    <dbReference type="NCBI Taxonomy" id="318465"/>
    <lineage>
        <taxon>Bacteria</taxon>
        <taxon>Bacillati</taxon>
        <taxon>Bacillota</taxon>
        <taxon>Clostridia</taxon>
        <taxon>Eubacteriales</taxon>
        <taxon>Clostridiaceae</taxon>
        <taxon>Clostridium</taxon>
    </lineage>
</organism>
<dbReference type="RefSeq" id="WP_318062540.1">
    <property type="nucleotide sequence ID" value="NZ_JAWONS010000030.1"/>
</dbReference>
<evidence type="ECO:0000259" key="1">
    <source>
        <dbReference type="Pfam" id="PF13175"/>
    </source>
</evidence>
<dbReference type="InterPro" id="IPR051396">
    <property type="entry name" value="Bact_Antivir_Def_Nuclease"/>
</dbReference>
<evidence type="ECO:0000313" key="3">
    <source>
        <dbReference type="Proteomes" id="UP001276854"/>
    </source>
</evidence>
<gene>
    <name evidence="2" type="ORF">RZO55_01505</name>
</gene>
<dbReference type="Gene3D" id="3.40.50.300">
    <property type="entry name" value="P-loop containing nucleotide triphosphate hydrolases"/>
    <property type="match status" value="1"/>
</dbReference>
<comment type="caution">
    <text evidence="2">The sequence shown here is derived from an EMBL/GenBank/DDBJ whole genome shotgun (WGS) entry which is preliminary data.</text>
</comment>
<dbReference type="Proteomes" id="UP001276854">
    <property type="component" value="Unassembled WGS sequence"/>
</dbReference>
<sequence>MQIISVHIKNFKSIEDMEITDIENALILVGKNNTGKTGILDAIRAAASAYDVTKEDFNEKKQKIEIIMTLAMTQEDLELFHREGIVSQYKRFETWLHDFKAKLPSYQEGKLTFTYQASWNGEIRFFDGHHKNNRYIKEVMPRLYYIDSQRELNQFQNDLLLFQEDDQLSRLRDHVCMFDSARECSQCFQCIGLINQKKPEELAVYETAKLLEYKMYKLNLNDFAARVNENYRKNGGYEEIRFSLVCDPNQMFQVTAETYHEERGKISPISNLSNGMKSLYMLSLLEAYTEDGKKIPNIIIVEDPEIFLHPQLQKTSSEILYRLSKKNQVIFTTHSPNMLSNFTRRQIRQVVLDRGYSVVKEKTDIDVILDDLGYGAIDLLGVSFVFIVEGKQDKSRLPLLLEKYYSEIYDKGGNLSRISIITTNSCTNIKTYANLKYMNQVYLRDQFLMIRDGDGRDPEELAGELCRYYEERGKEEIDRLPKVTRRNVLILKYYSFENYFFNPKIMEQLGIVESEESFYQKLFEKWNEYLHRLKSGKQFLEAVGKNMESPEELKEHMEEFKIYMRGHNLFDIFYGPYRKQEAEILRKYIDLAPREEFKDILDAIDRFVYFENRKMEK</sequence>
<dbReference type="InterPro" id="IPR027417">
    <property type="entry name" value="P-loop_NTPase"/>
</dbReference>